<comment type="similarity">
    <text evidence="1">Belongs to the CdaR family.</text>
</comment>
<dbReference type="InterPro" id="IPR041522">
    <property type="entry name" value="CdaR_GGDEF"/>
</dbReference>
<dbReference type="InterPro" id="IPR029016">
    <property type="entry name" value="GAF-like_dom_sf"/>
</dbReference>
<dbReference type="InterPro" id="IPR003018">
    <property type="entry name" value="GAF"/>
</dbReference>
<dbReference type="RefSeq" id="WP_116160920.1">
    <property type="nucleotide sequence ID" value="NZ_JACHJY010000001.1"/>
</dbReference>
<dbReference type="Pfam" id="PF13185">
    <property type="entry name" value="GAF_2"/>
    <property type="match status" value="1"/>
</dbReference>
<name>A0A7W7TUJ5_9ACTN</name>
<accession>A0A7W7TUJ5</accession>
<evidence type="ECO:0000313" key="3">
    <source>
        <dbReference type="EMBL" id="MBB4979391.1"/>
    </source>
</evidence>
<dbReference type="Pfam" id="PF17853">
    <property type="entry name" value="GGDEF_2"/>
    <property type="match status" value="1"/>
</dbReference>
<dbReference type="Pfam" id="PF13556">
    <property type="entry name" value="HTH_30"/>
    <property type="match status" value="1"/>
</dbReference>
<dbReference type="AlphaFoldDB" id="A0A7W7TUJ5"/>
<dbReference type="Gene3D" id="3.30.450.40">
    <property type="match status" value="1"/>
</dbReference>
<dbReference type="InterPro" id="IPR042070">
    <property type="entry name" value="PucR_C-HTH_sf"/>
</dbReference>
<feature type="domain" description="GAF" evidence="2">
    <location>
        <begin position="87"/>
        <end position="237"/>
    </location>
</feature>
<evidence type="ECO:0000313" key="4">
    <source>
        <dbReference type="Proteomes" id="UP000582643"/>
    </source>
</evidence>
<dbReference type="Gene3D" id="1.10.10.2840">
    <property type="entry name" value="PucR C-terminal helix-turn-helix domain"/>
    <property type="match status" value="1"/>
</dbReference>
<dbReference type="InterPro" id="IPR025736">
    <property type="entry name" value="PucR_C-HTH_dom"/>
</dbReference>
<dbReference type="PANTHER" id="PTHR33744:SF1">
    <property type="entry name" value="DNA-BINDING TRANSCRIPTIONAL ACTIVATOR ADER"/>
    <property type="match status" value="1"/>
</dbReference>
<protein>
    <submittedName>
        <fullName evidence="3">Sugar diacid utilization regulator</fullName>
    </submittedName>
</protein>
<proteinExistence type="inferred from homology"/>
<dbReference type="SMART" id="SM00065">
    <property type="entry name" value="GAF"/>
    <property type="match status" value="1"/>
</dbReference>
<dbReference type="PANTHER" id="PTHR33744">
    <property type="entry name" value="CARBOHYDRATE DIACID REGULATOR"/>
    <property type="match status" value="1"/>
</dbReference>
<dbReference type="Proteomes" id="UP000582643">
    <property type="component" value="Unassembled WGS sequence"/>
</dbReference>
<keyword evidence="4" id="KW-1185">Reference proteome</keyword>
<sequence>MGKDEASDDAPALAVLELLAQESPPSAFEELLHRGRRQPLPPGQLAELERATRLALDIHSSANQRRQREAVMAALVDTVHDMTTPYDPDGLLKVITSRARRLIGFDMAYISLRKPDGGSYIHSSDGDTTALNVGLVVEESRGLGEMAQDKGAPFWTADYLNDDRIPHGKGVDEVVRAEGLHAIMAVPIFQGSNPIGALYGADRVVRHFTPNEISVMRSLADFASVALERAHLLDRTQTEIAELEASGLKARGTIARMAYLNDVRSRLIAQVLDGSDLRDVATTAAEALGATLAVVDAHGRILTTTEEGASFDEALTHRAALETHAARGPVALSETLWATPVSAGMEHLGVVLLRVAQPPGPEAQRFFRFVAQAVALLLVVQRSTAVAAGPIRDEFLEGLLAGPARAPQQLATRARQLGLDPDGPYVVVLARPEGSEHGKAVVWASSYAYRHSGLKTVNSCSIVLLLPGSDASAAAQAVSDELSPLLGRPVTVGAAGPADGLGSVSAVYQEAQRCLDAMIALDGAGSTASMDELGFLGVLLSDDHDVEGFVASVIGPVLDHDAERSAGLVPTIEAYFTSGNSPTRAAAALHVHPNTVVRRLERITELLGAGWQKPGRSVDVQLALRLARARDVLRRRRAPGPGGQAEASWK</sequence>
<reference evidence="3 4" key="1">
    <citation type="submission" date="2020-08" db="EMBL/GenBank/DDBJ databases">
        <title>Genomic Encyclopedia of Type Strains, Phase III (KMG-III): the genomes of soil and plant-associated and newly described type strains.</title>
        <authorList>
            <person name="Whitman W."/>
        </authorList>
    </citation>
    <scope>NUCLEOTIDE SEQUENCE [LARGE SCALE GENOMIC DNA]</scope>
    <source>
        <strain evidence="3 4">SFB5A</strain>
    </source>
</reference>
<comment type="caution">
    <text evidence="3">The sequence shown here is derived from an EMBL/GenBank/DDBJ whole genome shotgun (WGS) entry which is preliminary data.</text>
</comment>
<evidence type="ECO:0000256" key="1">
    <source>
        <dbReference type="ARBA" id="ARBA00006754"/>
    </source>
</evidence>
<dbReference type="EMBL" id="JACHJY010000001">
    <property type="protein sequence ID" value="MBB4979391.1"/>
    <property type="molecule type" value="Genomic_DNA"/>
</dbReference>
<organism evidence="3 4">
    <name type="scientific">Streptomyces nymphaeiformis</name>
    <dbReference type="NCBI Taxonomy" id="2663842"/>
    <lineage>
        <taxon>Bacteria</taxon>
        <taxon>Bacillati</taxon>
        <taxon>Actinomycetota</taxon>
        <taxon>Actinomycetes</taxon>
        <taxon>Kitasatosporales</taxon>
        <taxon>Streptomycetaceae</taxon>
        <taxon>Streptomyces</taxon>
    </lineage>
</organism>
<dbReference type="InterPro" id="IPR051448">
    <property type="entry name" value="CdaR-like_regulators"/>
</dbReference>
<evidence type="ECO:0000259" key="2">
    <source>
        <dbReference type="SMART" id="SM00065"/>
    </source>
</evidence>
<dbReference type="SUPFAM" id="SSF55781">
    <property type="entry name" value="GAF domain-like"/>
    <property type="match status" value="1"/>
</dbReference>
<gene>
    <name evidence="3" type="ORF">GGE06_000279</name>
</gene>